<dbReference type="InterPro" id="IPR011251">
    <property type="entry name" value="Luciferase-like_dom"/>
</dbReference>
<dbReference type="NCBIfam" id="TIGR03558">
    <property type="entry name" value="oxido_grp_1"/>
    <property type="match status" value="1"/>
</dbReference>
<name>A0ABD4A0B1_BACIU</name>
<evidence type="ECO:0000313" key="3">
    <source>
        <dbReference type="EMBL" id="KIL33360.1"/>
    </source>
</evidence>
<reference evidence="3 4" key="1">
    <citation type="submission" date="2014-11" db="EMBL/GenBank/DDBJ databases">
        <title>Draft Genome Sequences of Nine Bacillus subtilis Strains that Form Spores with High Heat-Resistance.</title>
        <authorList>
            <person name="Krawcyk A.O."/>
            <person name="Berendsen E.M."/>
            <person name="de Jong A."/>
            <person name="Holsappel S."/>
            <person name="Eijlander R.T."/>
            <person name="Wells-Bennik M."/>
            <person name="Kuipers O.P."/>
        </authorList>
    </citation>
    <scope>NUCLEOTIDE SEQUENCE [LARGE SCALE GENOMIC DNA]</scope>
    <source>
        <strain evidence="3 4">B4067</strain>
    </source>
</reference>
<organism evidence="3 4">
    <name type="scientific">Bacillus subtilis subsp. subtilis</name>
    <dbReference type="NCBI Taxonomy" id="135461"/>
    <lineage>
        <taxon>Bacteria</taxon>
        <taxon>Bacillati</taxon>
        <taxon>Bacillota</taxon>
        <taxon>Bacilli</taxon>
        <taxon>Bacillales</taxon>
        <taxon>Bacillaceae</taxon>
        <taxon>Bacillus</taxon>
    </lineage>
</organism>
<dbReference type="SUPFAM" id="SSF51679">
    <property type="entry name" value="Bacterial luciferase-like"/>
    <property type="match status" value="1"/>
</dbReference>
<gene>
    <name evidence="3" type="ORF">B4067_0253</name>
</gene>
<dbReference type="InterPro" id="IPR036661">
    <property type="entry name" value="Luciferase-like_sf"/>
</dbReference>
<dbReference type="InterPro" id="IPR019949">
    <property type="entry name" value="CmoO-like"/>
</dbReference>
<dbReference type="EMBL" id="JSXS01000014">
    <property type="protein sequence ID" value="KIL33360.1"/>
    <property type="molecule type" value="Genomic_DNA"/>
</dbReference>
<accession>A0ABD4A0B1</accession>
<protein>
    <recommendedName>
        <fullName evidence="2">Luciferase-like domain-containing protein</fullName>
    </recommendedName>
</protein>
<dbReference type="Pfam" id="PF00296">
    <property type="entry name" value="Bac_luciferase"/>
    <property type="match status" value="1"/>
</dbReference>
<feature type="domain" description="Luciferase-like" evidence="2">
    <location>
        <begin position="33"/>
        <end position="315"/>
    </location>
</feature>
<evidence type="ECO:0000256" key="1">
    <source>
        <dbReference type="ARBA" id="ARBA00007789"/>
    </source>
</evidence>
<dbReference type="AlphaFoldDB" id="A0ABD4A0B1"/>
<dbReference type="FunFam" id="3.20.20.30:FF:000002">
    <property type="entry name" value="LLM class flavin-dependent oxidoreductase"/>
    <property type="match status" value="1"/>
</dbReference>
<comment type="similarity">
    <text evidence="1">To bacterial alkanal monooxygenase alpha and beta chains.</text>
</comment>
<dbReference type="PANTHER" id="PTHR30137:SF19">
    <property type="entry name" value="LUCIFERASE-LIKE MONOOXYGENASE"/>
    <property type="match status" value="1"/>
</dbReference>
<proteinExistence type="predicted"/>
<sequence>MPILVSPSKNRQKGSGLLIHLSILDQAPVSKGESPVSTLQHSVELAQLSEEWGYKRYWFAEHHSTKGLASTAPEIMIARIAAQTNTIRVGSGGVLLPQYSPFKVAETFRQLEALYPNRIDLGVGRSPGGTTKTRLALTDGVKKSLTEFNRQLQDVCYFLTDTLPPDHPYAGIKAAPLIGTAPELWVLGLGENSARRAAHQGIGYVFGHFINPERGENAFRIYRESFRPSAHFSKPSALFTIFVICAKTDEEAEELALSQDLWLLRVGKGLDSRVPSIEEAKAHPYTASDKKLIEENRKRMVIGSPTTVKQQLLDLTGRYETNEIMVLCNVFDFEAKKESYERLAGLFLYKKQFSLGKTAFHVIGAFFCAELLF</sequence>
<dbReference type="Gene3D" id="3.20.20.30">
    <property type="entry name" value="Luciferase-like domain"/>
    <property type="match status" value="1"/>
</dbReference>
<dbReference type="InterPro" id="IPR050766">
    <property type="entry name" value="Bact_Lucif_Oxidored"/>
</dbReference>
<comment type="caution">
    <text evidence="3">The sequence shown here is derived from an EMBL/GenBank/DDBJ whole genome shotgun (WGS) entry which is preliminary data.</text>
</comment>
<dbReference type="Proteomes" id="UP000031970">
    <property type="component" value="Unassembled WGS sequence"/>
</dbReference>
<evidence type="ECO:0000313" key="4">
    <source>
        <dbReference type="Proteomes" id="UP000031970"/>
    </source>
</evidence>
<evidence type="ECO:0000259" key="2">
    <source>
        <dbReference type="Pfam" id="PF00296"/>
    </source>
</evidence>
<dbReference type="CDD" id="cd00347">
    <property type="entry name" value="Flavin_utilizing_monoxygenases"/>
    <property type="match status" value="1"/>
</dbReference>
<dbReference type="PANTHER" id="PTHR30137">
    <property type="entry name" value="LUCIFERASE-LIKE MONOOXYGENASE"/>
    <property type="match status" value="1"/>
</dbReference>